<evidence type="ECO:0000313" key="2">
    <source>
        <dbReference type="EMBL" id="KAJ3514276.1"/>
    </source>
</evidence>
<feature type="compositionally biased region" description="Acidic residues" evidence="1">
    <location>
        <begin position="487"/>
        <end position="511"/>
    </location>
</feature>
<dbReference type="EMBL" id="JANKHO010000153">
    <property type="protein sequence ID" value="KAJ3514276.1"/>
    <property type="molecule type" value="Genomic_DNA"/>
</dbReference>
<reference evidence="2" key="1">
    <citation type="submission" date="2022-07" db="EMBL/GenBank/DDBJ databases">
        <title>Genome Sequence of Agrocybe chaxingu.</title>
        <authorList>
            <person name="Buettner E."/>
        </authorList>
    </citation>
    <scope>NUCLEOTIDE SEQUENCE</scope>
    <source>
        <strain evidence="2">MP-N11</strain>
    </source>
</reference>
<name>A0A9W8KC87_9AGAR</name>
<dbReference type="OrthoDB" id="3258555at2759"/>
<keyword evidence="3" id="KW-1185">Reference proteome</keyword>
<feature type="region of interest" description="Disordered" evidence="1">
    <location>
        <begin position="1"/>
        <end position="27"/>
    </location>
</feature>
<sequence>MCDDEEKDREDQGLTKSTSESLETEDIMGGDRHEIPVRISSFLVDFTNISVQVSPYTPELPPEIWHSIFQRAIPPSWLLDPSLAPGPNAPWSVALRLKKSIISVCRSWFNSGLPFLYEDVCIRRLPQFESLLLALQNTRMRIGTLVKALNILCYVPNGLSANFSTYVGTILSLCPRLRSFAYTSPTPVKGHTIIESIPQYITHLEVSGLPLQHLPCLSATLRSLRLHNPSTSPESALHTKVALPCLSSLVLVQSPVQDGGAGLRFLTQSLDLPNLSRCTLDFPYSLFGREDPVAEAVVEFLIQHGGNLMFLNVAYSFANLSGHLHPLHLYCPLLEHFVMPVSVVAWNTDWIGAFKHATLRHIDFMHPPIASASDTLGEIPLLRSNLPALQSARLVAELPRVSYRWLQEFPPGAVRTADQRFVIDFYPNKLLHGIDYVYLLRPQWSASGWKCHDGVISTFRELDWPEVWSEQRGDGLMLILADPEWDDFHDDQSDPEDDTYVYETDSSEESDASSSSEEVDGSRQDDDIMELSLESQEFL</sequence>
<gene>
    <name evidence="2" type="ORF">NLJ89_g2471</name>
</gene>
<protein>
    <submittedName>
        <fullName evidence="2">Uncharacterized protein</fullName>
    </submittedName>
</protein>
<accession>A0A9W8KC87</accession>
<dbReference type="AlphaFoldDB" id="A0A9W8KC87"/>
<comment type="caution">
    <text evidence="2">The sequence shown here is derived from an EMBL/GenBank/DDBJ whole genome shotgun (WGS) entry which is preliminary data.</text>
</comment>
<dbReference type="Proteomes" id="UP001148786">
    <property type="component" value="Unassembled WGS sequence"/>
</dbReference>
<evidence type="ECO:0000313" key="3">
    <source>
        <dbReference type="Proteomes" id="UP001148786"/>
    </source>
</evidence>
<evidence type="ECO:0000256" key="1">
    <source>
        <dbReference type="SAM" id="MobiDB-lite"/>
    </source>
</evidence>
<organism evidence="2 3">
    <name type="scientific">Agrocybe chaxingu</name>
    <dbReference type="NCBI Taxonomy" id="84603"/>
    <lineage>
        <taxon>Eukaryota</taxon>
        <taxon>Fungi</taxon>
        <taxon>Dikarya</taxon>
        <taxon>Basidiomycota</taxon>
        <taxon>Agaricomycotina</taxon>
        <taxon>Agaricomycetes</taxon>
        <taxon>Agaricomycetidae</taxon>
        <taxon>Agaricales</taxon>
        <taxon>Agaricineae</taxon>
        <taxon>Strophariaceae</taxon>
        <taxon>Agrocybe</taxon>
    </lineage>
</organism>
<feature type="region of interest" description="Disordered" evidence="1">
    <location>
        <begin position="487"/>
        <end position="539"/>
    </location>
</feature>
<proteinExistence type="predicted"/>